<keyword evidence="6" id="KW-0813">Transport</keyword>
<sequence length="147" mass="16207">MNNTTGEGMMMPHHHKMMMMHMTFYWGKNAEILFSGWPGKNNTGMYILSLVFVFLICFLVECVSHSQLIKPGTSNLAAGLIQTFCHAIRVGLANMAMLAIMSFNGGVFLAAMAGHSLGFLIFGSRIFKKSPPPPTNDYHLPPMSTCC</sequence>
<dbReference type="GO" id="GO:0005886">
    <property type="term" value="C:plasma membrane"/>
    <property type="evidence" value="ECO:0007669"/>
    <property type="project" value="TreeGrafter"/>
</dbReference>
<keyword evidence="5 6" id="KW-0472">Membrane</keyword>
<keyword evidence="4 6" id="KW-1133">Transmembrane helix</keyword>
<dbReference type="PANTHER" id="PTHR12483:SF24">
    <property type="entry name" value="COPPER TRANSPORTER 2-RELATED"/>
    <property type="match status" value="1"/>
</dbReference>
<dbReference type="Proteomes" id="UP000027138">
    <property type="component" value="Unassembled WGS sequence"/>
</dbReference>
<dbReference type="Pfam" id="PF04145">
    <property type="entry name" value="Ctr"/>
    <property type="match status" value="2"/>
</dbReference>
<accession>A0A067L332</accession>
<comment type="subcellular location">
    <subcellularLocation>
        <location evidence="6">Membrane</location>
        <topology evidence="6">Multi-pass membrane protein</topology>
    </subcellularLocation>
</comment>
<feature type="transmembrane region" description="Helical" evidence="6">
    <location>
        <begin position="96"/>
        <end position="122"/>
    </location>
</feature>
<dbReference type="GO" id="GO:0005375">
    <property type="term" value="F:copper ion transmembrane transporter activity"/>
    <property type="evidence" value="ECO:0007669"/>
    <property type="project" value="UniProtKB-UniRule"/>
</dbReference>
<keyword evidence="2 6" id="KW-0812">Transmembrane</keyword>
<dbReference type="OrthoDB" id="73901at2759"/>
<evidence type="ECO:0000256" key="5">
    <source>
        <dbReference type="ARBA" id="ARBA00023136"/>
    </source>
</evidence>
<evidence type="ECO:0000256" key="3">
    <source>
        <dbReference type="ARBA" id="ARBA00022796"/>
    </source>
</evidence>
<dbReference type="PANTHER" id="PTHR12483">
    <property type="entry name" value="SOLUTE CARRIER FAMILY 31 COPPER TRANSPORTERS"/>
    <property type="match status" value="1"/>
</dbReference>
<dbReference type="EMBL" id="KK914286">
    <property type="protein sequence ID" value="KDP42812.1"/>
    <property type="molecule type" value="Genomic_DNA"/>
</dbReference>
<evidence type="ECO:0000313" key="8">
    <source>
        <dbReference type="Proteomes" id="UP000027138"/>
    </source>
</evidence>
<evidence type="ECO:0000313" key="7">
    <source>
        <dbReference type="EMBL" id="KDP42812.1"/>
    </source>
</evidence>
<evidence type="ECO:0000256" key="6">
    <source>
        <dbReference type="RuleBase" id="RU367022"/>
    </source>
</evidence>
<keyword evidence="6" id="KW-0406">Ion transport</keyword>
<comment type="similarity">
    <text evidence="1 6">Belongs to the copper transporter (Ctr) (TC 1.A.56) family. SLC31A subfamily.</text>
</comment>
<evidence type="ECO:0000256" key="4">
    <source>
        <dbReference type="ARBA" id="ARBA00022989"/>
    </source>
</evidence>
<organism evidence="7 8">
    <name type="scientific">Jatropha curcas</name>
    <name type="common">Barbados nut</name>
    <dbReference type="NCBI Taxonomy" id="180498"/>
    <lineage>
        <taxon>Eukaryota</taxon>
        <taxon>Viridiplantae</taxon>
        <taxon>Streptophyta</taxon>
        <taxon>Embryophyta</taxon>
        <taxon>Tracheophyta</taxon>
        <taxon>Spermatophyta</taxon>
        <taxon>Magnoliopsida</taxon>
        <taxon>eudicotyledons</taxon>
        <taxon>Gunneridae</taxon>
        <taxon>Pentapetalae</taxon>
        <taxon>rosids</taxon>
        <taxon>fabids</taxon>
        <taxon>Malpighiales</taxon>
        <taxon>Euphorbiaceae</taxon>
        <taxon>Crotonoideae</taxon>
        <taxon>Jatropheae</taxon>
        <taxon>Jatropha</taxon>
    </lineage>
</organism>
<keyword evidence="8" id="KW-1185">Reference proteome</keyword>
<evidence type="ECO:0000256" key="1">
    <source>
        <dbReference type="ARBA" id="ARBA00006921"/>
    </source>
</evidence>
<dbReference type="InterPro" id="IPR007274">
    <property type="entry name" value="Cop_transporter"/>
</dbReference>
<evidence type="ECO:0000256" key="2">
    <source>
        <dbReference type="ARBA" id="ARBA00022692"/>
    </source>
</evidence>
<keyword evidence="3 6" id="KW-0187">Copper transport</keyword>
<protein>
    <recommendedName>
        <fullName evidence="6">Copper transport protein</fullName>
    </recommendedName>
</protein>
<dbReference type="AlphaFoldDB" id="A0A067L332"/>
<proteinExistence type="inferred from homology"/>
<reference evidence="7 8" key="1">
    <citation type="journal article" date="2014" name="PLoS ONE">
        <title>Global Analysis of Gene Expression Profiles in Physic Nut (Jatropha curcas L.) Seedlings Exposed to Salt Stress.</title>
        <authorList>
            <person name="Zhang L."/>
            <person name="Zhang C."/>
            <person name="Wu P."/>
            <person name="Chen Y."/>
            <person name="Li M."/>
            <person name="Jiang H."/>
            <person name="Wu G."/>
        </authorList>
    </citation>
    <scope>NUCLEOTIDE SEQUENCE [LARGE SCALE GENOMIC DNA]</scope>
    <source>
        <strain evidence="8">cv. GZQX0401</strain>
        <tissue evidence="7">Young leaves</tissue>
    </source>
</reference>
<dbReference type="KEGG" id="jcu:105629232"/>
<keyword evidence="6" id="KW-0186">Copper</keyword>
<gene>
    <name evidence="7" type="ORF">JCGZ_23754</name>
</gene>
<name>A0A067L332_JATCU</name>